<dbReference type="PRINTS" id="PR00080">
    <property type="entry name" value="SDRFAMILY"/>
</dbReference>
<sequence length="284" mass="30837">MSKRTVLITGTSAGFGMLAAVELAKRGWHVIATMRNLERRGRLDAAIAEAGVASSVDLVQLDVTDPASIARGVADTLALTGGKLDAVVNNAGVAAGGAFEDIPDADLRRVIETNFFGVLGLTRALLPTFRKQRAGRIVFISSEAGFNGQPANSIYVASKWALEGWVESVAYELEQFGIELVLVEPGPYVTDIWQSSSRVAPADSPYRRWTENAFRAGDAHVAADGGDPQDVAVKIAKVLEVKHPRFRNPVHRTAHYMHIVRGKLPSRWIKRGVEAYLGLRKVRL</sequence>
<dbReference type="GO" id="GO:0016491">
    <property type="term" value="F:oxidoreductase activity"/>
    <property type="evidence" value="ECO:0007669"/>
    <property type="project" value="UniProtKB-KW"/>
</dbReference>
<evidence type="ECO:0000313" key="5">
    <source>
        <dbReference type="EMBL" id="KWT71078.1"/>
    </source>
</evidence>
<dbReference type="SUPFAM" id="SSF51735">
    <property type="entry name" value="NAD(P)-binding Rossmann-fold domains"/>
    <property type="match status" value="1"/>
</dbReference>
<dbReference type="CDD" id="cd05374">
    <property type="entry name" value="17beta-HSD-like_SDR_c"/>
    <property type="match status" value="1"/>
</dbReference>
<gene>
    <name evidence="5" type="ORF">APY04_0740</name>
</gene>
<comment type="similarity">
    <text evidence="1 3">Belongs to the short-chain dehydrogenases/reductases (SDR) family.</text>
</comment>
<dbReference type="InterPro" id="IPR051911">
    <property type="entry name" value="SDR_oxidoreductase"/>
</dbReference>
<comment type="caution">
    <text evidence="5">The sequence shown here is derived from an EMBL/GenBank/DDBJ whole genome shotgun (WGS) entry which is preliminary data.</text>
</comment>
<protein>
    <submittedName>
        <fullName evidence="5">Dehydrogenase</fullName>
    </submittedName>
</protein>
<dbReference type="AlphaFoldDB" id="A0A109BLP1"/>
<dbReference type="PANTHER" id="PTHR43976:SF16">
    <property type="entry name" value="SHORT-CHAIN DEHYDROGENASE_REDUCTASE FAMILY PROTEIN"/>
    <property type="match status" value="1"/>
</dbReference>
<dbReference type="InterPro" id="IPR057326">
    <property type="entry name" value="KR_dom"/>
</dbReference>
<evidence type="ECO:0000256" key="3">
    <source>
        <dbReference type="RuleBase" id="RU000363"/>
    </source>
</evidence>
<name>A0A109BLP1_HYPSL</name>
<dbReference type="PATRIC" id="fig|121290.4.peg.1215"/>
<feature type="domain" description="Ketoreductase" evidence="4">
    <location>
        <begin position="4"/>
        <end position="188"/>
    </location>
</feature>
<dbReference type="PANTHER" id="PTHR43976">
    <property type="entry name" value="SHORT CHAIN DEHYDROGENASE"/>
    <property type="match status" value="1"/>
</dbReference>
<keyword evidence="2" id="KW-0560">Oxidoreductase</keyword>
<evidence type="ECO:0000256" key="1">
    <source>
        <dbReference type="ARBA" id="ARBA00006484"/>
    </source>
</evidence>
<dbReference type="RefSeq" id="WP_068459742.1">
    <property type="nucleotide sequence ID" value="NZ_JAEFBX010000001.1"/>
</dbReference>
<dbReference type="SMART" id="SM00822">
    <property type="entry name" value="PKS_KR"/>
    <property type="match status" value="1"/>
</dbReference>
<evidence type="ECO:0000313" key="6">
    <source>
        <dbReference type="Proteomes" id="UP000059074"/>
    </source>
</evidence>
<dbReference type="STRING" id="121290.APY04_0740"/>
<dbReference type="Pfam" id="PF00106">
    <property type="entry name" value="adh_short"/>
    <property type="match status" value="1"/>
</dbReference>
<evidence type="ECO:0000256" key="2">
    <source>
        <dbReference type="ARBA" id="ARBA00023002"/>
    </source>
</evidence>
<dbReference type="InterPro" id="IPR036291">
    <property type="entry name" value="NAD(P)-bd_dom_sf"/>
</dbReference>
<accession>A0A109BLP1</accession>
<dbReference type="EMBL" id="LMTR01000027">
    <property type="protein sequence ID" value="KWT71078.1"/>
    <property type="molecule type" value="Genomic_DNA"/>
</dbReference>
<dbReference type="Proteomes" id="UP000059074">
    <property type="component" value="Unassembled WGS sequence"/>
</dbReference>
<dbReference type="InterPro" id="IPR002347">
    <property type="entry name" value="SDR_fam"/>
</dbReference>
<dbReference type="PRINTS" id="PR00081">
    <property type="entry name" value="GDHRDH"/>
</dbReference>
<keyword evidence="6" id="KW-1185">Reference proteome</keyword>
<evidence type="ECO:0000259" key="4">
    <source>
        <dbReference type="SMART" id="SM00822"/>
    </source>
</evidence>
<reference evidence="5 6" key="1">
    <citation type="submission" date="2015-10" db="EMBL/GenBank/DDBJ databases">
        <title>Transcriptomic analysis of a linuron degrading triple-species bacterial consortium.</title>
        <authorList>
            <person name="Albers P."/>
        </authorList>
    </citation>
    <scope>NUCLEOTIDE SEQUENCE [LARGE SCALE GENOMIC DNA]</scope>
    <source>
        <strain evidence="5 6">WDL6</strain>
    </source>
</reference>
<dbReference type="OrthoDB" id="9793825at2"/>
<organism evidence="5 6">
    <name type="scientific">Hyphomicrobium sulfonivorans</name>
    <dbReference type="NCBI Taxonomy" id="121290"/>
    <lineage>
        <taxon>Bacteria</taxon>
        <taxon>Pseudomonadati</taxon>
        <taxon>Pseudomonadota</taxon>
        <taxon>Alphaproteobacteria</taxon>
        <taxon>Hyphomicrobiales</taxon>
        <taxon>Hyphomicrobiaceae</taxon>
        <taxon>Hyphomicrobium</taxon>
    </lineage>
</organism>
<dbReference type="PROSITE" id="PS00061">
    <property type="entry name" value="ADH_SHORT"/>
    <property type="match status" value="1"/>
</dbReference>
<dbReference type="Gene3D" id="3.40.50.720">
    <property type="entry name" value="NAD(P)-binding Rossmann-like Domain"/>
    <property type="match status" value="1"/>
</dbReference>
<dbReference type="InterPro" id="IPR020904">
    <property type="entry name" value="Sc_DH/Rdtase_CS"/>
</dbReference>
<proteinExistence type="inferred from homology"/>